<evidence type="ECO:0000313" key="2">
    <source>
        <dbReference type="EMBL" id="AZG72026.1"/>
    </source>
</evidence>
<dbReference type="AlphaFoldDB" id="A0A3G8LQY7"/>
<dbReference type="GO" id="GO:0003677">
    <property type="term" value="F:DNA binding"/>
    <property type="evidence" value="ECO:0007669"/>
    <property type="project" value="InterPro"/>
</dbReference>
<evidence type="ECO:0000313" key="3">
    <source>
        <dbReference type="Proteomes" id="UP000278035"/>
    </source>
</evidence>
<protein>
    <recommendedName>
        <fullName evidence="1">DUF7281 domain-containing protein</fullName>
    </recommendedName>
</protein>
<dbReference type="InterPro" id="IPR055705">
    <property type="entry name" value="DUF7281"/>
</dbReference>
<reference evidence="3" key="1">
    <citation type="submission" date="2018-11" db="EMBL/GenBank/DDBJ databases">
        <title>Shewanella sp. M2.</title>
        <authorList>
            <person name="Hwang Y.J."/>
            <person name="Hwang C.Y."/>
        </authorList>
    </citation>
    <scope>NUCLEOTIDE SEQUENCE [LARGE SCALE GENOMIC DNA]</scope>
    <source>
        <strain evidence="3">LMG 19866</strain>
    </source>
</reference>
<proteinExistence type="predicted"/>
<accession>A0A3G8LQY7</accession>
<gene>
    <name evidence="2" type="ORF">EGC82_04150</name>
</gene>
<dbReference type="OrthoDB" id="8564671at2"/>
<feature type="domain" description="DUF7281" evidence="1">
    <location>
        <begin position="128"/>
        <end position="275"/>
    </location>
</feature>
<organism evidence="2 3">
    <name type="scientific">Shewanella livingstonensis</name>
    <dbReference type="NCBI Taxonomy" id="150120"/>
    <lineage>
        <taxon>Bacteria</taxon>
        <taxon>Pseudomonadati</taxon>
        <taxon>Pseudomonadota</taxon>
        <taxon>Gammaproteobacteria</taxon>
        <taxon>Alteromonadales</taxon>
        <taxon>Shewanellaceae</taxon>
        <taxon>Shewanella</taxon>
    </lineage>
</organism>
<dbReference type="Proteomes" id="UP000278035">
    <property type="component" value="Chromosome"/>
</dbReference>
<keyword evidence="3" id="KW-1185">Reference proteome</keyword>
<evidence type="ECO:0000259" key="1">
    <source>
        <dbReference type="Pfam" id="PF23947"/>
    </source>
</evidence>
<dbReference type="GO" id="GO:0005694">
    <property type="term" value="C:chromosome"/>
    <property type="evidence" value="ECO:0007669"/>
    <property type="project" value="InterPro"/>
</dbReference>
<dbReference type="SUPFAM" id="SSF56726">
    <property type="entry name" value="DNA topoisomerase IV, alpha subunit"/>
    <property type="match status" value="1"/>
</dbReference>
<dbReference type="Pfam" id="PF23947">
    <property type="entry name" value="DUF7281"/>
    <property type="match status" value="1"/>
</dbReference>
<dbReference type="EMBL" id="CP034015">
    <property type="protein sequence ID" value="AZG72026.1"/>
    <property type="molecule type" value="Genomic_DNA"/>
</dbReference>
<dbReference type="Gene3D" id="3.40.1360.10">
    <property type="match status" value="1"/>
</dbReference>
<dbReference type="InterPro" id="IPR036078">
    <property type="entry name" value="Spo11/TopoVI_A_sf"/>
</dbReference>
<sequence length="334" mass="37613">MASLSKRQLLLMEHAAKQRLPRVKFTADWKKLYQLWQIGETDGTDKYLYLTANDYVLLRNMAQIDSGLDILALDFDVPRQQMSQLSANEKYANISPEADYVLMKLAPSLSQSLETDLAPGSVADLLSVHNCSLRLKADSAIALCQQLNLTNLIVVENLDSFDHFFANSFTPDLQAIINNCMVLYRGSHDYSPAGRKRFLHLLQPLNINVIGFTDLDPAGLMIANTLESCRSIIVPQLALASPDKLLTLTQINSTNDFHKQHKQWAYLNNLHRDAHSNDQSKSLSGYQSSSQSIIYNPQWLALVQWLGQHCVSIKQQHMLAKSMSLTLLNIHCSE</sequence>
<name>A0A3G8LQY7_9GAMM</name>
<dbReference type="KEGG" id="slj:EGC82_04150"/>
<dbReference type="RefSeq" id="WP_124729636.1">
    <property type="nucleotide sequence ID" value="NZ_CBCSKC010000042.1"/>
</dbReference>